<feature type="region of interest" description="Disordered" evidence="1">
    <location>
        <begin position="71"/>
        <end position="92"/>
    </location>
</feature>
<name>A0A4Y8D731_9HELO</name>
<reference evidence="2 3" key="1">
    <citation type="submission" date="2017-11" db="EMBL/GenBank/DDBJ databases">
        <title>Comparative genomics of Botrytis spp.</title>
        <authorList>
            <person name="Valero-Jimenez C.A."/>
            <person name="Tapia P."/>
            <person name="Veloso J."/>
            <person name="Silva-Moreno E."/>
            <person name="Staats M."/>
            <person name="Valdes J.H."/>
            <person name="Van Kan J.A.L."/>
        </authorList>
    </citation>
    <scope>NUCLEOTIDE SEQUENCE [LARGE SCALE GENOMIC DNA]</scope>
    <source>
        <strain evidence="2 3">MUCL2830</strain>
    </source>
</reference>
<dbReference type="AlphaFoldDB" id="A0A4Y8D731"/>
<proteinExistence type="predicted"/>
<evidence type="ECO:0000256" key="1">
    <source>
        <dbReference type="SAM" id="MobiDB-lite"/>
    </source>
</evidence>
<keyword evidence="3" id="KW-1185">Reference proteome</keyword>
<dbReference type="Proteomes" id="UP000297299">
    <property type="component" value="Unassembled WGS sequence"/>
</dbReference>
<gene>
    <name evidence="2" type="ORF">BOTCAL_0089g00040</name>
</gene>
<evidence type="ECO:0000313" key="3">
    <source>
        <dbReference type="Proteomes" id="UP000297299"/>
    </source>
</evidence>
<dbReference type="EMBL" id="PHWZ01000089">
    <property type="protein sequence ID" value="TEY71625.1"/>
    <property type="molecule type" value="Genomic_DNA"/>
</dbReference>
<accession>A0A4Y8D731</accession>
<organism evidence="2 3">
    <name type="scientific">Botryotinia calthae</name>
    <dbReference type="NCBI Taxonomy" id="38488"/>
    <lineage>
        <taxon>Eukaryota</taxon>
        <taxon>Fungi</taxon>
        <taxon>Dikarya</taxon>
        <taxon>Ascomycota</taxon>
        <taxon>Pezizomycotina</taxon>
        <taxon>Leotiomycetes</taxon>
        <taxon>Helotiales</taxon>
        <taxon>Sclerotiniaceae</taxon>
        <taxon>Botryotinia</taxon>
    </lineage>
</organism>
<protein>
    <submittedName>
        <fullName evidence="2">Uncharacterized protein</fullName>
    </submittedName>
</protein>
<comment type="caution">
    <text evidence="2">The sequence shown here is derived from an EMBL/GenBank/DDBJ whole genome shotgun (WGS) entry which is preliminary data.</text>
</comment>
<evidence type="ECO:0000313" key="2">
    <source>
        <dbReference type="EMBL" id="TEY71625.1"/>
    </source>
</evidence>
<sequence length="92" mass="10359">MSSLSPGGQKFWDVGRYGGDMFEDGRAFEVWGWSFGRVLTWEVRGTYAGEGGYFVELASRGEIRRINGIPREPRNLRSGQPKVESALKDEVD</sequence>